<reference evidence="13" key="1">
    <citation type="submission" date="2021-02" db="EMBL/GenBank/DDBJ databases">
        <authorList>
            <person name="Nowell W R."/>
        </authorList>
    </citation>
    <scope>NUCLEOTIDE SEQUENCE</scope>
</reference>
<dbReference type="PRINTS" id="PR00261">
    <property type="entry name" value="LDLRECEPTOR"/>
</dbReference>
<feature type="disulfide bond" evidence="8">
    <location>
        <begin position="190"/>
        <end position="205"/>
    </location>
</feature>
<dbReference type="Pfam" id="PF00057">
    <property type="entry name" value="Ldl_recept_a"/>
    <property type="match status" value="1"/>
</dbReference>
<proteinExistence type="predicted"/>
<dbReference type="Proteomes" id="UP000663852">
    <property type="component" value="Unassembled WGS sequence"/>
</dbReference>
<dbReference type="Gene3D" id="1.20.1070.10">
    <property type="entry name" value="Rhodopsin 7-helix transmembrane proteins"/>
    <property type="match status" value="1"/>
</dbReference>
<dbReference type="SMART" id="SM00192">
    <property type="entry name" value="LDLa"/>
    <property type="match status" value="5"/>
</dbReference>
<dbReference type="EMBL" id="CAJNOR010002193">
    <property type="protein sequence ID" value="CAF1260969.1"/>
    <property type="molecule type" value="Genomic_DNA"/>
</dbReference>
<keyword evidence="4 9" id="KW-1133">Transmembrane helix</keyword>
<feature type="domain" description="G-protein coupled receptors family 1 profile" evidence="11">
    <location>
        <begin position="1286"/>
        <end position="1544"/>
    </location>
</feature>
<feature type="disulfide bond" evidence="7">
    <location>
        <begin position="1029"/>
        <end position="1038"/>
    </location>
</feature>
<keyword evidence="2 9" id="KW-0812">Transmembrane</keyword>
<dbReference type="InterPro" id="IPR017452">
    <property type="entry name" value="GPCR_Rhodpsn_7TM"/>
</dbReference>
<dbReference type="PROSITE" id="PS50068">
    <property type="entry name" value="LDLRA_2"/>
    <property type="match status" value="3"/>
</dbReference>
<keyword evidence="6 7" id="KW-1015">Disulfide bond</keyword>
<evidence type="ECO:0000313" key="15">
    <source>
        <dbReference type="Proteomes" id="UP000663852"/>
    </source>
</evidence>
<evidence type="ECO:0000256" key="9">
    <source>
        <dbReference type="SAM" id="Phobius"/>
    </source>
</evidence>
<evidence type="ECO:0000313" key="13">
    <source>
        <dbReference type="EMBL" id="CAF1456035.1"/>
    </source>
</evidence>
<feature type="disulfide bond" evidence="7">
    <location>
        <begin position="923"/>
        <end position="933"/>
    </location>
</feature>
<name>A0A815PZ69_ADIRI</name>
<dbReference type="PROSITE" id="PS50262">
    <property type="entry name" value="G_PROTEIN_RECEP_F1_2"/>
    <property type="match status" value="1"/>
</dbReference>
<comment type="caution">
    <text evidence="13">The sequence shown here is derived from an EMBL/GenBank/DDBJ whole genome shotgun (WGS) entry which is preliminary data.</text>
</comment>
<feature type="transmembrane region" description="Helical" evidence="9">
    <location>
        <begin position="1493"/>
        <end position="1512"/>
    </location>
</feature>
<feature type="transmembrane region" description="Helical" evidence="9">
    <location>
        <begin position="1306"/>
        <end position="1330"/>
    </location>
</feature>
<comment type="caution">
    <text evidence="7">Lacks conserved residue(s) required for the propagation of feature annotation.</text>
</comment>
<dbReference type="InterPro" id="IPR000742">
    <property type="entry name" value="EGF"/>
</dbReference>
<evidence type="ECO:0000313" key="14">
    <source>
        <dbReference type="Proteomes" id="UP000663828"/>
    </source>
</evidence>
<dbReference type="OrthoDB" id="6408173at2759"/>
<feature type="transmembrane region" description="Helical" evidence="9">
    <location>
        <begin position="1271"/>
        <end position="1294"/>
    </location>
</feature>
<evidence type="ECO:0000256" key="5">
    <source>
        <dbReference type="ARBA" id="ARBA00023136"/>
    </source>
</evidence>
<dbReference type="CDD" id="cd00054">
    <property type="entry name" value="EGF_CA"/>
    <property type="match status" value="1"/>
</dbReference>
<evidence type="ECO:0000259" key="11">
    <source>
        <dbReference type="PROSITE" id="PS50262"/>
    </source>
</evidence>
<evidence type="ECO:0000256" key="2">
    <source>
        <dbReference type="ARBA" id="ARBA00022692"/>
    </source>
</evidence>
<dbReference type="GO" id="GO:0005886">
    <property type="term" value="C:plasma membrane"/>
    <property type="evidence" value="ECO:0007669"/>
    <property type="project" value="TreeGrafter"/>
</dbReference>
<dbReference type="PROSITE" id="PS50026">
    <property type="entry name" value="EGF_3"/>
    <property type="match status" value="2"/>
</dbReference>
<dbReference type="PROSITE" id="PS00022">
    <property type="entry name" value="EGF_1"/>
    <property type="match status" value="3"/>
</dbReference>
<dbReference type="SUPFAM" id="SSF81321">
    <property type="entry name" value="Family A G protein-coupled receptor-like"/>
    <property type="match status" value="1"/>
</dbReference>
<dbReference type="Gene3D" id="2.10.25.10">
    <property type="entry name" value="Laminin"/>
    <property type="match status" value="1"/>
</dbReference>
<feature type="transmembrane region" description="Helical" evidence="9">
    <location>
        <begin position="1445"/>
        <end position="1464"/>
    </location>
</feature>
<evidence type="ECO:0000256" key="6">
    <source>
        <dbReference type="ARBA" id="ARBA00023157"/>
    </source>
</evidence>
<evidence type="ECO:0000256" key="1">
    <source>
        <dbReference type="ARBA" id="ARBA00004167"/>
    </source>
</evidence>
<keyword evidence="3" id="KW-0677">Repeat</keyword>
<feature type="disulfide bond" evidence="8">
    <location>
        <begin position="213"/>
        <end position="225"/>
    </location>
</feature>
<evidence type="ECO:0000256" key="7">
    <source>
        <dbReference type="PROSITE-ProRule" id="PRU00076"/>
    </source>
</evidence>
<evidence type="ECO:0000256" key="8">
    <source>
        <dbReference type="PROSITE-ProRule" id="PRU00124"/>
    </source>
</evidence>
<evidence type="ECO:0000313" key="12">
    <source>
        <dbReference type="EMBL" id="CAF1260969.1"/>
    </source>
</evidence>
<keyword evidence="5 9" id="KW-0472">Membrane</keyword>
<dbReference type="Gene3D" id="4.10.400.10">
    <property type="entry name" value="Low-density Lipoprotein Receptor"/>
    <property type="match status" value="2"/>
</dbReference>
<feature type="disulfide bond" evidence="7">
    <location>
        <begin position="948"/>
        <end position="957"/>
    </location>
</feature>
<feature type="domain" description="EGF-like" evidence="10">
    <location>
        <begin position="996"/>
        <end position="1039"/>
    </location>
</feature>
<sequence length="1574" mass="181747">MGFSHILFYLTYASSTIVSLHINLDLVNLNRSTDTTQHNCLYVTVPSKGNTDFYEVIPYCMHEWHDEEYDYEQIFTFADLYTQRITSNDLYHWSAPVDVIEEYQWYLNRLDMFGDASLATRKYYNCTLPQFGRMCQYSFLNFQSSFSSLNEILDDFYTDKSYMQLGIICYTGLQCKIGSVSFCLDWDHICDKINQCSDGSDELNCWQLEVHRCKTDEFQCQDGSCIPLEFFNDDPHVPDCLDASDERNFGGAFYYETMLPPSFAYEDVVCKVKVFEYLVLSSRSCVRLMIGKSVEYIFSEKEPSMPDICWSALKCQLRLPDGDPRCANICMRSESCKLLIEEHCPNRFFMPAIPIHSGHIYLAYEKANIDYSLTMKNAPDYICYDEHLCGEIPVLGDSFIFNNVTCRSPRDLYIKFPTRPQQLPWNQAYPYPVSRVLGKCQTIFVNESISCDSKSVYQCQSSRKCIPIMRRYNGKRDCEYGDDEYPILNNVTRCPMDLSDVLFYCAMDRKCIHRTKVSDGQCDCTQDHNGFCDDEHLGESYHIARHISFPAICDGFTELRLISTDGERNDNDETECEQWTCNNIYTRCNNIWNCPNGADEVGCYSSLPLNCSVDQQICLSSNSNLPICMTSDKINNGQVDCLWGIDEPVLCRTQEFLVDKMDFYCKKLIDTRCVFERYVCNENEHCAHGNLIRFCNHTRNLSLGKSICVDDYHAIRSDSEQYLCKVVHRSRQSRRIHFALDQIKSSTVKSDGNTMLRQTTKDSRQPLHCFRGFPLRVRPGDKTNATKLTCLCPSSYHGNQCQYQSQRVSLTIRFQAYSDSWKIPFLIIVTLIDHTFQRTIHSHHQLTFVYTQDCKRKFHMYLTYLTQPKNETNKYSIHIDIFEKISLFYRGSLLILLPFSFLPIERVATQLHIPYQNDQTMFCFDSQCVHGQCVRYFNDPDDSTFCQCNVGWSGRYCTIEYDSTCSSKASDIGLLANKRSLCVCPLNKWGPRCLLDDYTCQQNRTCENNGQCIPKNEHSLSTRIFTCICADGFLGETCEISQSKLSLTFHNDIQLPQSMIVHFIQIVNHSEPEIGTTFKAIPLDRQSVVVYWNRPYHIAFVELFTNNYYLITVRLTPNSSSTLEKTLTPSDRCIHIKEYFNETFSQLHLIRRIKHYHLPCQQHARNISCFYDDYHFCLCNDFQNQRLANCMDFNHTLKRDCRGRSTCQNGGQCLEDSITCPQVAMCICATCFFGTHCQFSTSGFSLSLDGILGYHIRSHVNIVQQPAIVKFSIGFALVLAISGLVNSILTMITFSKKCERDIGCGSYLLASSIVTFFIMIIFSLKFWILLDAQMTSKTNRTYLELQCRTLDFLVRTGLNMDQWLNACVSIERVFMAIKGVSFNKQKSKQAAKYLILVLLIVNIGTHIQEPIYRRLLDEDTNDEKRLWCIVTYSSAIEKFNLGVHIFHFGSPFLINLMAAIVIIYTTARLKTSTQVDGSYRTVLRKQFQQHKNLLIAPCILILLALPRLIISLVSGCMKSARDSWLFLIGYFISFIPSLLTFAIFVAPSKVYKEKFNKTVKAYERTIRSRLGLQK</sequence>
<comment type="subcellular location">
    <subcellularLocation>
        <location evidence="1">Membrane</location>
        <topology evidence="1">Single-pass membrane protein</topology>
    </subcellularLocation>
</comment>
<keyword evidence="14" id="KW-1185">Reference proteome</keyword>
<protein>
    <submittedName>
        <fullName evidence="13">Uncharacterized protein</fullName>
    </submittedName>
</protein>
<evidence type="ECO:0000259" key="10">
    <source>
        <dbReference type="PROSITE" id="PS50026"/>
    </source>
</evidence>
<organism evidence="13 15">
    <name type="scientific">Adineta ricciae</name>
    <name type="common">Rotifer</name>
    <dbReference type="NCBI Taxonomy" id="249248"/>
    <lineage>
        <taxon>Eukaryota</taxon>
        <taxon>Metazoa</taxon>
        <taxon>Spiralia</taxon>
        <taxon>Gnathifera</taxon>
        <taxon>Rotifera</taxon>
        <taxon>Eurotatoria</taxon>
        <taxon>Bdelloidea</taxon>
        <taxon>Adinetida</taxon>
        <taxon>Adinetidae</taxon>
        <taxon>Adineta</taxon>
    </lineage>
</organism>
<dbReference type="InterPro" id="IPR002172">
    <property type="entry name" value="LDrepeatLR_classA_rpt"/>
</dbReference>
<dbReference type="Proteomes" id="UP000663828">
    <property type="component" value="Unassembled WGS sequence"/>
</dbReference>
<dbReference type="GO" id="GO:0016192">
    <property type="term" value="P:vesicle-mediated transport"/>
    <property type="evidence" value="ECO:0007669"/>
    <property type="project" value="UniProtKB-ARBA"/>
</dbReference>
<dbReference type="InterPro" id="IPR050685">
    <property type="entry name" value="LDLR"/>
</dbReference>
<dbReference type="SUPFAM" id="SSF57424">
    <property type="entry name" value="LDL receptor-like module"/>
    <property type="match status" value="3"/>
</dbReference>
<feature type="domain" description="EGF-like" evidence="10">
    <location>
        <begin position="919"/>
        <end position="958"/>
    </location>
</feature>
<keyword evidence="7" id="KW-0245">EGF-like domain</keyword>
<evidence type="ECO:0000256" key="3">
    <source>
        <dbReference type="ARBA" id="ARBA00022737"/>
    </source>
</evidence>
<dbReference type="EMBL" id="CAJNOJ010000459">
    <property type="protein sequence ID" value="CAF1456035.1"/>
    <property type="molecule type" value="Genomic_DNA"/>
</dbReference>
<dbReference type="PANTHER" id="PTHR24270">
    <property type="entry name" value="LOW-DENSITY LIPOPROTEIN RECEPTOR-RELATED"/>
    <property type="match status" value="1"/>
</dbReference>
<gene>
    <name evidence="13" type="ORF">EDS130_LOCUS39838</name>
    <name evidence="12" type="ORF">XAT740_LOCUS26776</name>
</gene>
<accession>A0A815PZ69</accession>
<dbReference type="CDD" id="cd00112">
    <property type="entry name" value="LDLa"/>
    <property type="match status" value="2"/>
</dbReference>
<evidence type="ECO:0000256" key="4">
    <source>
        <dbReference type="ARBA" id="ARBA00022989"/>
    </source>
</evidence>
<dbReference type="SMART" id="SM00181">
    <property type="entry name" value="EGF"/>
    <property type="match status" value="3"/>
</dbReference>
<dbReference type="PROSITE" id="PS01186">
    <property type="entry name" value="EGF_2"/>
    <property type="match status" value="2"/>
</dbReference>
<dbReference type="InterPro" id="IPR036055">
    <property type="entry name" value="LDL_receptor-like_sf"/>
</dbReference>
<feature type="transmembrane region" description="Helical" evidence="9">
    <location>
        <begin position="1524"/>
        <end position="1546"/>
    </location>
</feature>
<dbReference type="SUPFAM" id="SSF57196">
    <property type="entry name" value="EGF/Laminin"/>
    <property type="match status" value="1"/>
</dbReference>